<dbReference type="Pfam" id="PF08327">
    <property type="entry name" value="AHSA1"/>
    <property type="match status" value="1"/>
</dbReference>
<reference evidence="3" key="1">
    <citation type="submission" date="2023-01" db="EMBL/GenBank/DDBJ databases">
        <title>Complete genome sequence of Planctobacterium marinum strain Dej080120_11.</title>
        <authorList>
            <person name="Ueki S."/>
            <person name="Maruyama F."/>
        </authorList>
    </citation>
    <scope>NUCLEOTIDE SEQUENCE</scope>
    <source>
        <strain evidence="3">Dej080120_11</strain>
    </source>
</reference>
<dbReference type="EMBL" id="AP027272">
    <property type="protein sequence ID" value="BDX04732.1"/>
    <property type="molecule type" value="Genomic_DNA"/>
</dbReference>
<organism evidence="3 4">
    <name type="scientific">Planctobacterium marinum</name>
    <dbReference type="NCBI Taxonomy" id="1631968"/>
    <lineage>
        <taxon>Bacteria</taxon>
        <taxon>Pseudomonadati</taxon>
        <taxon>Pseudomonadota</taxon>
        <taxon>Gammaproteobacteria</taxon>
        <taxon>Alteromonadales</taxon>
        <taxon>Alteromonadaceae</taxon>
        <taxon>Planctobacterium</taxon>
    </lineage>
</organism>
<dbReference type="SUPFAM" id="SSF55961">
    <property type="entry name" value="Bet v1-like"/>
    <property type="match status" value="1"/>
</dbReference>
<dbReference type="Proteomes" id="UP001333710">
    <property type="component" value="Chromosome"/>
</dbReference>
<name>A0AA48HJH7_9ALTE</name>
<dbReference type="CDD" id="cd07814">
    <property type="entry name" value="SRPBCC_CalC_Aha1-like"/>
    <property type="match status" value="1"/>
</dbReference>
<dbReference type="RefSeq" id="WP_338290554.1">
    <property type="nucleotide sequence ID" value="NZ_AP027272.1"/>
</dbReference>
<evidence type="ECO:0000259" key="2">
    <source>
        <dbReference type="Pfam" id="PF08327"/>
    </source>
</evidence>
<dbReference type="AlphaFoldDB" id="A0AA48HJH7"/>
<accession>A0AA48HJH7</accession>
<comment type="similarity">
    <text evidence="1">Belongs to the AHA1 family.</text>
</comment>
<dbReference type="InterPro" id="IPR023393">
    <property type="entry name" value="START-like_dom_sf"/>
</dbReference>
<sequence>MLHFALEGTFNDNVDNLFSAWHEPKKLINWFNLNDLVIGQIMSDFRVGGKFRFHLYDVAGESHILMGEYMDIQPNTRLQFSWQWVGEPHLSEVEVLFDDVDARTTNIQLIHSGFDDEEDKVLHHQAWLGCLDRLVLASR</sequence>
<dbReference type="InterPro" id="IPR013538">
    <property type="entry name" value="ASHA1/2-like_C"/>
</dbReference>
<gene>
    <name evidence="3" type="ORF">MACH26_02530</name>
</gene>
<feature type="domain" description="Activator of Hsp90 ATPase homologue 1/2-like C-terminal" evidence="2">
    <location>
        <begin position="14"/>
        <end position="135"/>
    </location>
</feature>
<proteinExistence type="inferred from homology"/>
<dbReference type="KEGG" id="pmaw:MACH26_02530"/>
<evidence type="ECO:0000313" key="4">
    <source>
        <dbReference type="Proteomes" id="UP001333710"/>
    </source>
</evidence>
<protein>
    <recommendedName>
        <fullName evidence="2">Activator of Hsp90 ATPase homologue 1/2-like C-terminal domain-containing protein</fullName>
    </recommendedName>
</protein>
<evidence type="ECO:0000313" key="3">
    <source>
        <dbReference type="EMBL" id="BDX04732.1"/>
    </source>
</evidence>
<keyword evidence="4" id="KW-1185">Reference proteome</keyword>
<evidence type="ECO:0000256" key="1">
    <source>
        <dbReference type="ARBA" id="ARBA00006817"/>
    </source>
</evidence>
<dbReference type="Gene3D" id="3.30.530.20">
    <property type="match status" value="1"/>
</dbReference>